<dbReference type="AlphaFoldDB" id="G0JP15"/>
<name>G0JP15_9PROT</name>
<reference evidence="1 2" key="1">
    <citation type="journal article" date="2011" name="J. Bacteriol.">
        <title>Draft genome of the psychrotolerant acidophile Acidithiobacillus ferrivorans SS3.</title>
        <authorList>
            <person name="Liljeqvist M."/>
            <person name="Valdes J."/>
            <person name="Holmes D.S."/>
            <person name="Dopson M."/>
        </authorList>
    </citation>
    <scope>NUCLEOTIDE SEQUENCE [LARGE SCALE GENOMIC DNA]</scope>
    <source>
        <strain evidence="1 2">SS3</strain>
    </source>
</reference>
<proteinExistence type="predicted"/>
<sequence length="424" mass="48646">MNEGNGRDDFSRSTVESIAKRSGYICAYPSCKRMTVSGSNDRDSGLTMTGVAAHITAASEKGPRYDHNMSPKERASEINGIWTCQIHGKFIDDNPSRCSVEELRRWKSQHEKWVFDRVESGLELFSRGVCRLSFSKVYPFVGEFNIPVGRNNVLVGDIELGITFCQILSALSGGENWKKIKYLFDSSTRLGCFPYIELSHQSDNGTTRVKISRQNMATGRRKADNARQRVHVEVNGCPSPDWPRSLFRVLYFGNQLYRTHYTELKDTFIKALRYLANVLGTDEDLIWDSLREELFASSMFGNQFRRTGHRTVDIRVPGRDFFLPHKSLSFTEQQFAFLDIALKLVSCISRKEHWIYIFDTVFFERLDQSNKLSIFKKLTAYESGNVQTLFCLNSKVDADMLTNILTEKWVNAEQFEGLTLHSFL</sequence>
<gene>
    <name evidence="1" type="ORF">Acife_2321</name>
</gene>
<dbReference type="RefSeq" id="WP_014029681.1">
    <property type="nucleotide sequence ID" value="NC_015942.1"/>
</dbReference>
<dbReference type="Proteomes" id="UP000009220">
    <property type="component" value="Chromosome"/>
</dbReference>
<dbReference type="HOGENOM" id="CLU_646601_0_0_6"/>
<accession>G0JP15</accession>
<organism evidence="1 2">
    <name type="scientific">Acidithiobacillus ferrivorans SS3</name>
    <dbReference type="NCBI Taxonomy" id="743299"/>
    <lineage>
        <taxon>Bacteria</taxon>
        <taxon>Pseudomonadati</taxon>
        <taxon>Pseudomonadota</taxon>
        <taxon>Acidithiobacillia</taxon>
        <taxon>Acidithiobacillales</taxon>
        <taxon>Acidithiobacillaceae</taxon>
        <taxon>Acidithiobacillus</taxon>
    </lineage>
</organism>
<evidence type="ECO:0000313" key="1">
    <source>
        <dbReference type="EMBL" id="AEM48430.1"/>
    </source>
</evidence>
<dbReference type="KEGG" id="afi:Acife_2321"/>
<dbReference type="STRING" id="743299.Acife_2321"/>
<dbReference type="eggNOG" id="COG5635">
    <property type="taxonomic scope" value="Bacteria"/>
</dbReference>
<evidence type="ECO:0000313" key="2">
    <source>
        <dbReference type="Proteomes" id="UP000009220"/>
    </source>
</evidence>
<protein>
    <submittedName>
        <fullName evidence="1">Uncharacterized protein</fullName>
    </submittedName>
</protein>
<dbReference type="EMBL" id="CP002985">
    <property type="protein sequence ID" value="AEM48430.1"/>
    <property type="molecule type" value="Genomic_DNA"/>
</dbReference>